<evidence type="ECO:0000313" key="3">
    <source>
        <dbReference type="Proteomes" id="UP001362999"/>
    </source>
</evidence>
<feature type="compositionally biased region" description="Low complexity" evidence="1">
    <location>
        <begin position="162"/>
        <end position="171"/>
    </location>
</feature>
<accession>A0AAW0E0D3</accession>
<dbReference type="AlphaFoldDB" id="A0AAW0E0D3"/>
<name>A0AAW0E0D3_9AGAR</name>
<reference evidence="2 3" key="1">
    <citation type="journal article" date="2024" name="J Genomics">
        <title>Draft genome sequencing and assembly of Favolaschia claudopus CIRM-BRFM 2984 isolated from oak limbs.</title>
        <authorList>
            <person name="Navarro D."/>
            <person name="Drula E."/>
            <person name="Chaduli D."/>
            <person name="Cazenave R."/>
            <person name="Ahrendt S."/>
            <person name="Wang J."/>
            <person name="Lipzen A."/>
            <person name="Daum C."/>
            <person name="Barry K."/>
            <person name="Grigoriev I.V."/>
            <person name="Favel A."/>
            <person name="Rosso M.N."/>
            <person name="Martin F."/>
        </authorList>
    </citation>
    <scope>NUCLEOTIDE SEQUENCE [LARGE SCALE GENOMIC DNA]</scope>
    <source>
        <strain evidence="2 3">CIRM-BRFM 2984</strain>
    </source>
</reference>
<protein>
    <submittedName>
        <fullName evidence="2">Uncharacterized protein</fullName>
    </submittedName>
</protein>
<organism evidence="2 3">
    <name type="scientific">Favolaschia claudopus</name>
    <dbReference type="NCBI Taxonomy" id="2862362"/>
    <lineage>
        <taxon>Eukaryota</taxon>
        <taxon>Fungi</taxon>
        <taxon>Dikarya</taxon>
        <taxon>Basidiomycota</taxon>
        <taxon>Agaricomycotina</taxon>
        <taxon>Agaricomycetes</taxon>
        <taxon>Agaricomycetidae</taxon>
        <taxon>Agaricales</taxon>
        <taxon>Marasmiineae</taxon>
        <taxon>Mycenaceae</taxon>
        <taxon>Favolaschia</taxon>
    </lineage>
</organism>
<keyword evidence="3" id="KW-1185">Reference proteome</keyword>
<feature type="region of interest" description="Disordered" evidence="1">
    <location>
        <begin position="157"/>
        <end position="183"/>
    </location>
</feature>
<comment type="caution">
    <text evidence="2">The sequence shown here is derived from an EMBL/GenBank/DDBJ whole genome shotgun (WGS) entry which is preliminary data.</text>
</comment>
<proteinExistence type="predicted"/>
<dbReference type="EMBL" id="JAWWNJ010000004">
    <property type="protein sequence ID" value="KAK7057367.1"/>
    <property type="molecule type" value="Genomic_DNA"/>
</dbReference>
<gene>
    <name evidence="2" type="ORF">R3P38DRAFT_2759632</name>
</gene>
<sequence>MLLMFDGHGITEITVIISGIETILQNISIAPPSPPPPPPPPSPKPICDISQLSFSLNHLPGAGLTDGEAIERSWANVGGTATNTREMGPGIRHDVLESSISDPRDIMAARMDSIKHRLHLLHQLDTTVENTVDPLEELQSTVDLIFTAISEPLIGNHDQDYSSDAASAGDSQETSLSDEDRAELKTLGPADRAEFISLSDADRAEYYKNKRSIAAARHAWGTVMSAMRTFRALRPDEDLKDQLEEILVTLERVRAETVEGGN</sequence>
<dbReference type="Pfam" id="PF18758">
    <property type="entry name" value="KDZ"/>
    <property type="match status" value="1"/>
</dbReference>
<evidence type="ECO:0000313" key="2">
    <source>
        <dbReference type="EMBL" id="KAK7057367.1"/>
    </source>
</evidence>
<evidence type="ECO:0000256" key="1">
    <source>
        <dbReference type="SAM" id="MobiDB-lite"/>
    </source>
</evidence>
<dbReference type="Proteomes" id="UP001362999">
    <property type="component" value="Unassembled WGS sequence"/>
</dbReference>
<dbReference type="InterPro" id="IPR040521">
    <property type="entry name" value="KDZ"/>
</dbReference>